<comment type="caution">
    <text evidence="2">The sequence shown here is derived from an EMBL/GenBank/DDBJ whole genome shotgun (WGS) entry which is preliminary data.</text>
</comment>
<feature type="region of interest" description="Disordered" evidence="1">
    <location>
        <begin position="1"/>
        <end position="24"/>
    </location>
</feature>
<feature type="compositionally biased region" description="Polar residues" evidence="1">
    <location>
        <begin position="1"/>
        <end position="23"/>
    </location>
</feature>
<dbReference type="Gene3D" id="1.10.10.10">
    <property type="entry name" value="Winged helix-like DNA-binding domain superfamily/Winged helix DNA-binding domain"/>
    <property type="match status" value="1"/>
</dbReference>
<feature type="region of interest" description="Disordered" evidence="1">
    <location>
        <begin position="154"/>
        <end position="192"/>
    </location>
</feature>
<reference evidence="2 3" key="1">
    <citation type="submission" date="2018-08" db="EMBL/GenBank/DDBJ databases">
        <title>Recombination of ecologically and evolutionarily significant loci maintains genetic cohesion in the Pseudomonas syringae species complex.</title>
        <authorList>
            <person name="Dillon M."/>
            <person name="Thakur S."/>
            <person name="Almeida R.N.D."/>
            <person name="Weir B.S."/>
            <person name="Guttman D.S."/>
        </authorList>
    </citation>
    <scope>NUCLEOTIDE SEQUENCE [LARGE SCALE GENOMIC DNA]</scope>
    <source>
        <strain evidence="2 3">ICMP 5931</strain>
    </source>
</reference>
<gene>
    <name evidence="2" type="ORF">ALP90_200187</name>
</gene>
<protein>
    <recommendedName>
        <fullName evidence="4">Replication protein</fullName>
    </recommendedName>
</protein>
<dbReference type="EMBL" id="RBRS01000325">
    <property type="protein sequence ID" value="RMR13176.1"/>
    <property type="molecule type" value="Genomic_DNA"/>
</dbReference>
<proteinExistence type="predicted"/>
<name>A0A3M4SF16_PSEA0</name>
<organism evidence="2 3">
    <name type="scientific">Pseudomonas amygdali pv. ulmi</name>
    <dbReference type="NCBI Taxonomy" id="251720"/>
    <lineage>
        <taxon>Bacteria</taxon>
        <taxon>Pseudomonadati</taxon>
        <taxon>Pseudomonadota</taxon>
        <taxon>Gammaproteobacteria</taxon>
        <taxon>Pseudomonadales</taxon>
        <taxon>Pseudomonadaceae</taxon>
        <taxon>Pseudomonas</taxon>
        <taxon>Pseudomonas amygdali</taxon>
    </lineage>
</organism>
<evidence type="ECO:0008006" key="4">
    <source>
        <dbReference type="Google" id="ProtNLM"/>
    </source>
</evidence>
<evidence type="ECO:0000313" key="2">
    <source>
        <dbReference type="EMBL" id="RMR13176.1"/>
    </source>
</evidence>
<evidence type="ECO:0000256" key="1">
    <source>
        <dbReference type="SAM" id="MobiDB-lite"/>
    </source>
</evidence>
<dbReference type="Pfam" id="PF13730">
    <property type="entry name" value="HTH_36"/>
    <property type="match status" value="1"/>
</dbReference>
<dbReference type="Proteomes" id="UP000271097">
    <property type="component" value="Unassembled WGS sequence"/>
</dbReference>
<dbReference type="InterPro" id="IPR036388">
    <property type="entry name" value="WH-like_DNA-bd_sf"/>
</dbReference>
<accession>A0A3M4SF16</accession>
<dbReference type="AlphaFoldDB" id="A0A3M4SF16"/>
<sequence length="192" mass="20911">MHKNSAPTGIGTSAQNKPGQWVQTERKAHEDWANLIGRKPKAAMLLHHLVAKMGQQNAVVISQKTLSTLMVCSIDTIQRSLRVLEAERWIQIVKMNGPGTVAAYVVNDRVAWGQPRDQLRLSVFSASVVADITDQDAATLDKIELRRIPALFPSERQLPSGQGSEPPAQPALEGLEHDLPATGLLPNTSGDE</sequence>
<dbReference type="RefSeq" id="WP_122310809.1">
    <property type="nucleotide sequence ID" value="NZ_RBRS01000325.1"/>
</dbReference>
<evidence type="ECO:0000313" key="3">
    <source>
        <dbReference type="Proteomes" id="UP000271097"/>
    </source>
</evidence>